<feature type="domain" description="Lipid-binding serum glycoprotein N-terminal" evidence="4">
    <location>
        <begin position="118"/>
        <end position="211"/>
    </location>
</feature>
<dbReference type="InterPro" id="IPR032942">
    <property type="entry name" value="BPI/LBP/Plunc"/>
</dbReference>
<dbReference type="InterPro" id="IPR017942">
    <property type="entry name" value="Lipid-bd_serum_glycop_N"/>
</dbReference>
<dbReference type="GO" id="GO:0008289">
    <property type="term" value="F:lipid binding"/>
    <property type="evidence" value="ECO:0007669"/>
    <property type="project" value="InterPro"/>
</dbReference>
<evidence type="ECO:0000313" key="7">
    <source>
        <dbReference type="Proteomes" id="UP000828390"/>
    </source>
</evidence>
<gene>
    <name evidence="6" type="ORF">DPMN_069410</name>
</gene>
<keyword evidence="3" id="KW-0732">Signal</keyword>
<dbReference type="InterPro" id="IPR001124">
    <property type="entry name" value="Lipid-bd_serum_glycop_C"/>
</dbReference>
<dbReference type="Gene3D" id="3.15.10.10">
    <property type="entry name" value="Bactericidal permeability-increasing protein, domain 1"/>
    <property type="match status" value="1"/>
</dbReference>
<reference evidence="6" key="2">
    <citation type="submission" date="2020-11" db="EMBL/GenBank/DDBJ databases">
        <authorList>
            <person name="McCartney M.A."/>
            <person name="Auch B."/>
            <person name="Kono T."/>
            <person name="Mallez S."/>
            <person name="Becker A."/>
            <person name="Gohl D.M."/>
            <person name="Silverstein K.A.T."/>
            <person name="Koren S."/>
            <person name="Bechman K.B."/>
            <person name="Herman A."/>
            <person name="Abrahante J.E."/>
            <person name="Garbe J."/>
        </authorList>
    </citation>
    <scope>NUCLEOTIDE SEQUENCE</scope>
    <source>
        <strain evidence="6">Duluth1</strain>
        <tissue evidence="6">Whole animal</tissue>
    </source>
</reference>
<dbReference type="Proteomes" id="UP000828390">
    <property type="component" value="Unassembled WGS sequence"/>
</dbReference>
<comment type="similarity">
    <text evidence="1">Belongs to the BPI/LBP/Plunc superfamily. BPI/LBP family.</text>
</comment>
<feature type="chain" id="PRO_5039293283" evidence="3">
    <location>
        <begin position="23"/>
        <end position="553"/>
    </location>
</feature>
<dbReference type="InterPro" id="IPR017943">
    <property type="entry name" value="Bactericidal_perm-incr_a/b_dom"/>
</dbReference>
<dbReference type="EMBL" id="JAIWYP010000014">
    <property type="protein sequence ID" value="KAH3709944.1"/>
    <property type="molecule type" value="Genomic_DNA"/>
</dbReference>
<dbReference type="Gene3D" id="3.15.20.10">
    <property type="entry name" value="Bactericidal permeability-increasing protein, domain 2"/>
    <property type="match status" value="1"/>
</dbReference>
<evidence type="ECO:0000259" key="4">
    <source>
        <dbReference type="Pfam" id="PF01273"/>
    </source>
</evidence>
<feature type="signal peptide" evidence="3">
    <location>
        <begin position="1"/>
        <end position="22"/>
    </location>
</feature>
<dbReference type="Pfam" id="PF01273">
    <property type="entry name" value="LBP_BPI_CETP"/>
    <property type="match status" value="1"/>
</dbReference>
<protein>
    <submittedName>
        <fullName evidence="6">Uncharacterized protein</fullName>
    </submittedName>
</protein>
<dbReference type="PANTHER" id="PTHR10504">
    <property type="entry name" value="BACTERICIDAL PERMEABILITY-INCREASING BPI PROTEIN-RELATED"/>
    <property type="match status" value="1"/>
</dbReference>
<sequence length="553" mass="61318">MPEAHSSSWLLLTLTFVGLTLSQEQSQAPAGIRLSVPESEFDRFTTLSNDRRKHLLKKIQFANLTGHDNDLSWTLTNIHGSKLINIEAHDKFGDDGNVKIYGILRNCSLMMNWSMSEVLVVGKAQSIMQSQGILDVDVGSVSIKYTIQAVMKGGSLSLKMHRCSLEVSQLSVKSVDSNLNQFVELIASSFSPDLKKLLNDSVCKDLVESTVVVQHMFASSHLKQSFSKFGENVTIDASFLSMNISKGAFQALHKGDVCLNGKCLPVTDAEFPHEPPSDGIAVDIKKEVLDNAIILLKETKLLDMELTFQTIIEKKLTWLNMTCWNTLCIENFFPDIASRWPGRVVGVRMRVGNIRLSFANSAIVIYAEGRVYFSADNATDVTNMFSADCRLEVPLVMQFRNNTLSLKASGIGGSFVIDQSFVGQILNPQLQQYINETVVEQQILPKIHDQIEKHIISYHIPVAKDLAFDSAKIILFDDMIRLQANLCDPFGSTCGTAPSDEWVGNMQVPRLQIDDIVPTTPAPKSTTKNPTSSGQMATFSLALLIIWCFSILM</sequence>
<feature type="domain" description="Lipid-binding serum glycoprotein C-terminal" evidence="5">
    <location>
        <begin position="295"/>
        <end position="486"/>
    </location>
</feature>
<organism evidence="6 7">
    <name type="scientific">Dreissena polymorpha</name>
    <name type="common">Zebra mussel</name>
    <name type="synonym">Mytilus polymorpha</name>
    <dbReference type="NCBI Taxonomy" id="45954"/>
    <lineage>
        <taxon>Eukaryota</taxon>
        <taxon>Metazoa</taxon>
        <taxon>Spiralia</taxon>
        <taxon>Lophotrochozoa</taxon>
        <taxon>Mollusca</taxon>
        <taxon>Bivalvia</taxon>
        <taxon>Autobranchia</taxon>
        <taxon>Heteroconchia</taxon>
        <taxon>Euheterodonta</taxon>
        <taxon>Imparidentia</taxon>
        <taxon>Neoheterodontei</taxon>
        <taxon>Myida</taxon>
        <taxon>Dreissenoidea</taxon>
        <taxon>Dreissenidae</taxon>
        <taxon>Dreissena</taxon>
    </lineage>
</organism>
<name>A0A9D3Z1G1_DREPO</name>
<dbReference type="AlphaFoldDB" id="A0A9D3Z1G1"/>
<evidence type="ECO:0000256" key="1">
    <source>
        <dbReference type="ARBA" id="ARBA00007292"/>
    </source>
</evidence>
<proteinExistence type="inferred from homology"/>
<accession>A0A9D3Z1G1</accession>
<dbReference type="Pfam" id="PF02886">
    <property type="entry name" value="LBP_BPI_CETP_C"/>
    <property type="match status" value="1"/>
</dbReference>
<keyword evidence="2" id="KW-1015">Disulfide bond</keyword>
<dbReference type="PANTHER" id="PTHR10504:SF131">
    <property type="entry name" value="BPI2 DOMAIN-CONTAINING PROTEIN"/>
    <property type="match status" value="1"/>
</dbReference>
<keyword evidence="7" id="KW-1185">Reference proteome</keyword>
<dbReference type="SUPFAM" id="SSF55394">
    <property type="entry name" value="Bactericidal permeability-increasing protein, BPI"/>
    <property type="match status" value="2"/>
</dbReference>
<comment type="caution">
    <text evidence="6">The sequence shown here is derived from an EMBL/GenBank/DDBJ whole genome shotgun (WGS) entry which is preliminary data.</text>
</comment>
<evidence type="ECO:0000256" key="3">
    <source>
        <dbReference type="SAM" id="SignalP"/>
    </source>
</evidence>
<reference evidence="6" key="1">
    <citation type="journal article" date="2019" name="bioRxiv">
        <title>The Genome of the Zebra Mussel, Dreissena polymorpha: A Resource for Invasive Species Research.</title>
        <authorList>
            <person name="McCartney M.A."/>
            <person name="Auch B."/>
            <person name="Kono T."/>
            <person name="Mallez S."/>
            <person name="Zhang Y."/>
            <person name="Obille A."/>
            <person name="Becker A."/>
            <person name="Abrahante J.E."/>
            <person name="Garbe J."/>
            <person name="Badalamenti J.P."/>
            <person name="Herman A."/>
            <person name="Mangelson H."/>
            <person name="Liachko I."/>
            <person name="Sullivan S."/>
            <person name="Sone E.D."/>
            <person name="Koren S."/>
            <person name="Silverstein K.A.T."/>
            <person name="Beckman K.B."/>
            <person name="Gohl D.M."/>
        </authorList>
    </citation>
    <scope>NUCLEOTIDE SEQUENCE</scope>
    <source>
        <strain evidence="6">Duluth1</strain>
        <tissue evidence="6">Whole animal</tissue>
    </source>
</reference>
<evidence type="ECO:0000256" key="2">
    <source>
        <dbReference type="ARBA" id="ARBA00023157"/>
    </source>
</evidence>
<evidence type="ECO:0000313" key="6">
    <source>
        <dbReference type="EMBL" id="KAH3709944.1"/>
    </source>
</evidence>
<evidence type="ECO:0000259" key="5">
    <source>
        <dbReference type="Pfam" id="PF02886"/>
    </source>
</evidence>